<feature type="region of interest" description="Disordered" evidence="3">
    <location>
        <begin position="119"/>
        <end position="170"/>
    </location>
</feature>
<dbReference type="EMBL" id="JABFAC010242264">
    <property type="protein sequence ID" value="MBA0635556.1"/>
    <property type="molecule type" value="Genomic_DNA"/>
</dbReference>
<feature type="signal peptide" evidence="4">
    <location>
        <begin position="1"/>
        <end position="28"/>
    </location>
</feature>
<gene>
    <name evidence="5" type="ORF">Godav_025068</name>
</gene>
<evidence type="ECO:0000256" key="1">
    <source>
        <dbReference type="ARBA" id="ARBA00010582"/>
    </source>
</evidence>
<organism evidence="5 6">
    <name type="scientific">Gossypium davidsonii</name>
    <name type="common">Davidson's cotton</name>
    <name type="synonym">Gossypium klotzschianum subsp. davidsonii</name>
    <dbReference type="NCBI Taxonomy" id="34287"/>
    <lineage>
        <taxon>Eukaryota</taxon>
        <taxon>Viridiplantae</taxon>
        <taxon>Streptophyta</taxon>
        <taxon>Embryophyta</taxon>
        <taxon>Tracheophyta</taxon>
        <taxon>Spermatophyta</taxon>
        <taxon>Magnoliopsida</taxon>
        <taxon>eudicotyledons</taxon>
        <taxon>Gunneridae</taxon>
        <taxon>Pentapetalae</taxon>
        <taxon>rosids</taxon>
        <taxon>malvids</taxon>
        <taxon>Malvales</taxon>
        <taxon>Malvaceae</taxon>
        <taxon>Malvoideae</taxon>
        <taxon>Gossypium</taxon>
    </lineage>
</organism>
<dbReference type="GO" id="GO:0009740">
    <property type="term" value="P:gibberellic acid mediated signaling pathway"/>
    <property type="evidence" value="ECO:0007669"/>
    <property type="project" value="UniProtKB-KW"/>
</dbReference>
<evidence type="ECO:0000256" key="3">
    <source>
        <dbReference type="SAM" id="MobiDB-lite"/>
    </source>
</evidence>
<dbReference type="Proteomes" id="UP000593561">
    <property type="component" value="Unassembled WGS sequence"/>
</dbReference>
<protein>
    <submittedName>
        <fullName evidence="5">Uncharacterized protein</fullName>
    </submittedName>
</protein>
<keyword evidence="2" id="KW-0939">Gibberellin signaling pathway</keyword>
<keyword evidence="4" id="KW-0732">Signal</keyword>
<accession>A0A7J8TBK3</accession>
<feature type="compositionally biased region" description="Basic and acidic residues" evidence="3">
    <location>
        <begin position="128"/>
        <end position="148"/>
    </location>
</feature>
<sequence length="170" mass="18622">MASSRTSTPLLSLLLCLVLLCEVGMLMAQLSAAQAPGPQVPDACPNKCAKRCSLSWKPKMCNKTCIACCHRCPDHCVPDGPRASRDSCHCYSQIKTHNKFKEATTARLMGEMGGGEEAKVEKWKKRKESNAETREGRTVRTWGEERQGSRGRQSALKPSTDIGVKQLSLG</sequence>
<dbReference type="InterPro" id="IPR003854">
    <property type="entry name" value="GASA"/>
</dbReference>
<dbReference type="PANTHER" id="PTHR23201">
    <property type="entry name" value="EXTENSIN, PROLINE-RICH PROTEIN"/>
    <property type="match status" value="1"/>
</dbReference>
<comment type="similarity">
    <text evidence="1">Belongs to the GASA family.</text>
</comment>
<evidence type="ECO:0000256" key="2">
    <source>
        <dbReference type="ARBA" id="ARBA00022941"/>
    </source>
</evidence>
<keyword evidence="6" id="KW-1185">Reference proteome</keyword>
<evidence type="ECO:0000313" key="5">
    <source>
        <dbReference type="EMBL" id="MBA0635556.1"/>
    </source>
</evidence>
<comment type="caution">
    <text evidence="5">The sequence shown here is derived from an EMBL/GenBank/DDBJ whole genome shotgun (WGS) entry which is preliminary data.</text>
</comment>
<evidence type="ECO:0000256" key="4">
    <source>
        <dbReference type="SAM" id="SignalP"/>
    </source>
</evidence>
<dbReference type="PANTHER" id="PTHR23201:SF75">
    <property type="entry name" value="SNAKIN-2-LIKE"/>
    <property type="match status" value="1"/>
</dbReference>
<evidence type="ECO:0000313" key="6">
    <source>
        <dbReference type="Proteomes" id="UP000593561"/>
    </source>
</evidence>
<feature type="chain" id="PRO_5029535893" evidence="4">
    <location>
        <begin position="29"/>
        <end position="170"/>
    </location>
</feature>
<dbReference type="AlphaFoldDB" id="A0A7J8TBK3"/>
<proteinExistence type="inferred from homology"/>
<dbReference type="Pfam" id="PF02704">
    <property type="entry name" value="GASA"/>
    <property type="match status" value="1"/>
</dbReference>
<name>A0A7J8TBK3_GOSDV</name>
<reference evidence="5 6" key="1">
    <citation type="journal article" date="2019" name="Genome Biol. Evol.">
        <title>Insights into the evolution of the New World diploid cottons (Gossypium, subgenus Houzingenia) based on genome sequencing.</title>
        <authorList>
            <person name="Grover C.E."/>
            <person name="Arick M.A. 2nd"/>
            <person name="Thrash A."/>
            <person name="Conover J.L."/>
            <person name="Sanders W.S."/>
            <person name="Peterson D.G."/>
            <person name="Frelichowski J.E."/>
            <person name="Scheffler J.A."/>
            <person name="Scheffler B.E."/>
            <person name="Wendel J.F."/>
        </authorList>
    </citation>
    <scope>NUCLEOTIDE SEQUENCE [LARGE SCALE GENOMIC DNA]</scope>
    <source>
        <strain evidence="5">27</strain>
        <tissue evidence="5">Leaf</tissue>
    </source>
</reference>